<evidence type="ECO:0000313" key="6">
    <source>
        <dbReference type="EMBL" id="VFU61502.1"/>
    </source>
</evidence>
<sequence length="209" mass="23337">MVTGYAIVASTITLHVHSAKSAMLLCHQVCFNFFFRHITIINYAETPRSIFFNLLCLKGKGKHMMNVSCCDLFILSFDSSFLTQHSGNKAIGISRIFPGLGEQKIKFWKYGQPQSYPSFNHMAGTIGDQSSGVHVSYPTYSTELAPNWQAPVQIPLQLTTPALLGKGAKQWRNGDWMCANCNNHNYASRAQCNRCKTQRDVVAQPVNVV</sequence>
<keyword evidence="2 4" id="KW-0863">Zinc-finger</keyword>
<keyword evidence="3" id="KW-0862">Zinc</keyword>
<feature type="domain" description="RanBP2-type" evidence="5">
    <location>
        <begin position="172"/>
        <end position="201"/>
    </location>
</feature>
<dbReference type="Gene3D" id="4.10.1060.10">
    <property type="entry name" value="Zinc finger, RanBP2-type"/>
    <property type="match status" value="1"/>
</dbReference>
<dbReference type="PROSITE" id="PS50199">
    <property type="entry name" value="ZF_RANBP2_2"/>
    <property type="match status" value="1"/>
</dbReference>
<dbReference type="InterPro" id="IPR036443">
    <property type="entry name" value="Znf_RanBP2_sf"/>
</dbReference>
<evidence type="ECO:0000256" key="2">
    <source>
        <dbReference type="ARBA" id="ARBA00022771"/>
    </source>
</evidence>
<dbReference type="EMBL" id="CAADRP010002118">
    <property type="protein sequence ID" value="VFU61502.1"/>
    <property type="molecule type" value="Genomic_DNA"/>
</dbReference>
<dbReference type="AlphaFoldDB" id="A0A6N2NHX6"/>
<organism evidence="6">
    <name type="scientific">Salix viminalis</name>
    <name type="common">Common osier</name>
    <name type="synonym">Basket willow</name>
    <dbReference type="NCBI Taxonomy" id="40686"/>
    <lineage>
        <taxon>Eukaryota</taxon>
        <taxon>Viridiplantae</taxon>
        <taxon>Streptophyta</taxon>
        <taxon>Embryophyta</taxon>
        <taxon>Tracheophyta</taxon>
        <taxon>Spermatophyta</taxon>
        <taxon>Magnoliopsida</taxon>
        <taxon>eudicotyledons</taxon>
        <taxon>Gunneridae</taxon>
        <taxon>Pentapetalae</taxon>
        <taxon>rosids</taxon>
        <taxon>fabids</taxon>
        <taxon>Malpighiales</taxon>
        <taxon>Salicaceae</taxon>
        <taxon>Saliceae</taxon>
        <taxon>Salix</taxon>
    </lineage>
</organism>
<dbReference type="InterPro" id="IPR001876">
    <property type="entry name" value="Znf_RanBP2"/>
</dbReference>
<proteinExistence type="predicted"/>
<dbReference type="SUPFAM" id="SSF90209">
    <property type="entry name" value="Ran binding protein zinc finger-like"/>
    <property type="match status" value="1"/>
</dbReference>
<evidence type="ECO:0000259" key="5">
    <source>
        <dbReference type="PROSITE" id="PS50199"/>
    </source>
</evidence>
<dbReference type="GO" id="GO:0008270">
    <property type="term" value="F:zinc ion binding"/>
    <property type="evidence" value="ECO:0007669"/>
    <property type="project" value="UniProtKB-KW"/>
</dbReference>
<name>A0A6N2NHX6_SALVM</name>
<dbReference type="PROSITE" id="PS01358">
    <property type="entry name" value="ZF_RANBP2_1"/>
    <property type="match status" value="1"/>
</dbReference>
<accession>A0A6N2NHX6</accession>
<gene>
    <name evidence="6" type="ORF">SVIM_LOCUS460499</name>
</gene>
<evidence type="ECO:0000256" key="1">
    <source>
        <dbReference type="ARBA" id="ARBA00022723"/>
    </source>
</evidence>
<dbReference type="SMART" id="SM00547">
    <property type="entry name" value="ZnF_RBZ"/>
    <property type="match status" value="1"/>
</dbReference>
<evidence type="ECO:0000256" key="3">
    <source>
        <dbReference type="ARBA" id="ARBA00022833"/>
    </source>
</evidence>
<keyword evidence="1" id="KW-0479">Metal-binding</keyword>
<reference evidence="6" key="1">
    <citation type="submission" date="2019-03" db="EMBL/GenBank/DDBJ databases">
        <authorList>
            <person name="Mank J."/>
            <person name="Almeida P."/>
        </authorList>
    </citation>
    <scope>NUCLEOTIDE SEQUENCE</scope>
    <source>
        <strain evidence="6">78183</strain>
    </source>
</reference>
<protein>
    <recommendedName>
        <fullName evidence="5">RanBP2-type domain-containing protein</fullName>
    </recommendedName>
</protein>
<evidence type="ECO:0000256" key="4">
    <source>
        <dbReference type="PROSITE-ProRule" id="PRU00322"/>
    </source>
</evidence>